<dbReference type="InterPro" id="IPR002671">
    <property type="entry name" value="Ribosomal_eL22"/>
</dbReference>
<reference evidence="6 7" key="1">
    <citation type="submission" date="2024-11" db="EMBL/GenBank/DDBJ databases">
        <title>Adaptive evolution of stress response genes in parasites aligns with host niche diversity.</title>
        <authorList>
            <person name="Hahn C."/>
            <person name="Resl P."/>
        </authorList>
    </citation>
    <scope>NUCLEOTIDE SEQUENCE [LARGE SCALE GENOMIC DNA]</scope>
    <source>
        <strain evidence="6">EGGRZ-B1_66</strain>
        <tissue evidence="6">Body</tissue>
    </source>
</reference>
<dbReference type="AlphaFoldDB" id="A0ABD2QP87"/>
<accession>A0ABD2QP87</accession>
<dbReference type="PANTHER" id="PTHR10064:SF0">
    <property type="entry name" value="FI24544P1-RELATED"/>
    <property type="match status" value="1"/>
</dbReference>
<name>A0ABD2QP87_9PLAT</name>
<dbReference type="InterPro" id="IPR038526">
    <property type="entry name" value="Ribosomal_eL22_sf"/>
</dbReference>
<protein>
    <recommendedName>
        <fullName evidence="4">Large ribosomal subunit protein eL22</fullName>
    </recommendedName>
    <alternativeName>
        <fullName evidence="5">60S ribosomal protein L22</fullName>
    </alternativeName>
</protein>
<evidence type="ECO:0000256" key="4">
    <source>
        <dbReference type="ARBA" id="ARBA00040613"/>
    </source>
</evidence>
<comment type="caution">
    <text evidence="6">The sequence shown here is derived from an EMBL/GenBank/DDBJ whole genome shotgun (WGS) entry which is preliminary data.</text>
</comment>
<dbReference type="GO" id="GO:0005840">
    <property type="term" value="C:ribosome"/>
    <property type="evidence" value="ECO:0007669"/>
    <property type="project" value="UniProtKB-KW"/>
</dbReference>
<keyword evidence="2 6" id="KW-0689">Ribosomal protein</keyword>
<dbReference type="GO" id="GO:0005737">
    <property type="term" value="C:cytoplasm"/>
    <property type="evidence" value="ECO:0007669"/>
    <property type="project" value="UniProtKB-ARBA"/>
</dbReference>
<dbReference type="Proteomes" id="UP001626550">
    <property type="component" value="Unassembled WGS sequence"/>
</dbReference>
<gene>
    <name evidence="6" type="primary">RPL22</name>
    <name evidence="6" type="ORF">Ciccas_000350</name>
</gene>
<evidence type="ECO:0000313" key="6">
    <source>
        <dbReference type="EMBL" id="KAL3320962.1"/>
    </source>
</evidence>
<keyword evidence="3" id="KW-0687">Ribonucleoprotein</keyword>
<evidence type="ECO:0000256" key="3">
    <source>
        <dbReference type="ARBA" id="ARBA00023274"/>
    </source>
</evidence>
<proteinExistence type="inferred from homology"/>
<dbReference type="PANTHER" id="PTHR10064">
    <property type="entry name" value="60S RIBOSOMAL PROTEIN L22"/>
    <property type="match status" value="1"/>
</dbReference>
<evidence type="ECO:0000256" key="1">
    <source>
        <dbReference type="ARBA" id="ARBA00007817"/>
    </source>
</evidence>
<sequence length="134" mass="15630">MPSIAAKHIKKPLKGKGPTKKKQILRYQIDCSPNVIDEDIVDMPSFEKYLKARIKVNGKTGNMGRQVHVERHKTSMVVTASIPFSKRYLKYLTKKFLKRSKLRDYLRVVAHQKDSYEIRFFTIDTEESDAEENN</sequence>
<evidence type="ECO:0000256" key="2">
    <source>
        <dbReference type="ARBA" id="ARBA00022980"/>
    </source>
</evidence>
<dbReference type="GO" id="GO:1990904">
    <property type="term" value="C:ribonucleoprotein complex"/>
    <property type="evidence" value="ECO:0007669"/>
    <property type="project" value="UniProtKB-KW"/>
</dbReference>
<organism evidence="6 7">
    <name type="scientific">Cichlidogyrus casuarinus</name>
    <dbReference type="NCBI Taxonomy" id="1844966"/>
    <lineage>
        <taxon>Eukaryota</taxon>
        <taxon>Metazoa</taxon>
        <taxon>Spiralia</taxon>
        <taxon>Lophotrochozoa</taxon>
        <taxon>Platyhelminthes</taxon>
        <taxon>Monogenea</taxon>
        <taxon>Monopisthocotylea</taxon>
        <taxon>Dactylogyridea</taxon>
        <taxon>Ancyrocephalidae</taxon>
        <taxon>Cichlidogyrus</taxon>
    </lineage>
</organism>
<evidence type="ECO:0000313" key="7">
    <source>
        <dbReference type="Proteomes" id="UP001626550"/>
    </source>
</evidence>
<keyword evidence="7" id="KW-1185">Reference proteome</keyword>
<dbReference type="Pfam" id="PF01776">
    <property type="entry name" value="Ribosomal_L22e"/>
    <property type="match status" value="1"/>
</dbReference>
<evidence type="ECO:0000256" key="5">
    <source>
        <dbReference type="ARBA" id="ARBA00041214"/>
    </source>
</evidence>
<dbReference type="EMBL" id="JBJKFK010000018">
    <property type="protein sequence ID" value="KAL3320962.1"/>
    <property type="molecule type" value="Genomic_DNA"/>
</dbReference>
<dbReference type="Gene3D" id="3.30.1360.210">
    <property type="match status" value="1"/>
</dbReference>
<comment type="similarity">
    <text evidence="1">Belongs to the eukaryotic ribosomal protein eL22 family.</text>
</comment>
<dbReference type="FunFam" id="3.30.1360.210:FF:000001">
    <property type="entry name" value="60S ribosomal protein L22 1"/>
    <property type="match status" value="1"/>
</dbReference>